<organism evidence="1 2">
    <name type="scientific">Truncatella angustata</name>
    <dbReference type="NCBI Taxonomy" id="152316"/>
    <lineage>
        <taxon>Eukaryota</taxon>
        <taxon>Fungi</taxon>
        <taxon>Dikarya</taxon>
        <taxon>Ascomycota</taxon>
        <taxon>Pezizomycotina</taxon>
        <taxon>Sordariomycetes</taxon>
        <taxon>Xylariomycetidae</taxon>
        <taxon>Amphisphaeriales</taxon>
        <taxon>Sporocadaceae</taxon>
        <taxon>Truncatella</taxon>
    </lineage>
</organism>
<reference evidence="1" key="1">
    <citation type="journal article" date="2021" name="Nat. Commun.">
        <title>Genetic determinants of endophytism in the Arabidopsis root mycobiome.</title>
        <authorList>
            <person name="Mesny F."/>
            <person name="Miyauchi S."/>
            <person name="Thiergart T."/>
            <person name="Pickel B."/>
            <person name="Atanasova L."/>
            <person name="Karlsson M."/>
            <person name="Huettel B."/>
            <person name="Barry K.W."/>
            <person name="Haridas S."/>
            <person name="Chen C."/>
            <person name="Bauer D."/>
            <person name="Andreopoulos W."/>
            <person name="Pangilinan J."/>
            <person name="LaButti K."/>
            <person name="Riley R."/>
            <person name="Lipzen A."/>
            <person name="Clum A."/>
            <person name="Drula E."/>
            <person name="Henrissat B."/>
            <person name="Kohler A."/>
            <person name="Grigoriev I.V."/>
            <person name="Martin F.M."/>
            <person name="Hacquard S."/>
        </authorList>
    </citation>
    <scope>NUCLEOTIDE SEQUENCE</scope>
    <source>
        <strain evidence="1">MPI-SDFR-AT-0073</strain>
    </source>
</reference>
<evidence type="ECO:0000313" key="2">
    <source>
        <dbReference type="Proteomes" id="UP000758603"/>
    </source>
</evidence>
<dbReference type="OrthoDB" id="5342588at2759"/>
<dbReference type="Proteomes" id="UP000758603">
    <property type="component" value="Unassembled WGS sequence"/>
</dbReference>
<evidence type="ECO:0000313" key="1">
    <source>
        <dbReference type="EMBL" id="KAH6643390.1"/>
    </source>
</evidence>
<dbReference type="RefSeq" id="XP_045951320.1">
    <property type="nucleotide sequence ID" value="XM_046101098.1"/>
</dbReference>
<comment type="caution">
    <text evidence="1">The sequence shown here is derived from an EMBL/GenBank/DDBJ whole genome shotgun (WGS) entry which is preliminary data.</text>
</comment>
<keyword evidence="2" id="KW-1185">Reference proteome</keyword>
<gene>
    <name evidence="1" type="ORF">BKA67DRAFT_542347</name>
</gene>
<dbReference type="GeneID" id="70129990"/>
<name>A0A9P8RIM1_9PEZI</name>
<accession>A0A9P8RIM1</accession>
<dbReference type="EMBL" id="JAGPXC010000013">
    <property type="protein sequence ID" value="KAH6643390.1"/>
    <property type="molecule type" value="Genomic_DNA"/>
</dbReference>
<protein>
    <submittedName>
        <fullName evidence="1">Uncharacterized protein</fullName>
    </submittedName>
</protein>
<dbReference type="AlphaFoldDB" id="A0A9P8RIM1"/>
<proteinExistence type="predicted"/>
<sequence>MAASWENQIDERVALAKLCFATQTFTPFHVLVAQQFSTFSDDTSNLDPEAKLQIDKINTDVIDSGRDHYKAFSDKVESLKGQQPDQEAWEQTIDDAAAEAKAKSDKIIDDAAATAKGVIQKLPEATRQSAAETFKNGMNKVLVFFETVWNGIKTVVNAVVQFIQNLWGKIRSAWEAVQNAATAAWNWITGGSSYFSGSQAKVAILPVSASVPDVHNQVKPLLEKINSKVNPVTRLSIKKGPDGWIIDHD</sequence>